<reference evidence="1" key="1">
    <citation type="journal article" date="2016" name="Sci. Rep.">
        <title>Molecular characterization of firefly nuptial gifts: a multi-omics approach sheds light on postcopulatory sexual selection.</title>
        <authorList>
            <person name="Al-Wathiqui N."/>
            <person name="Fallon T.R."/>
            <person name="South A."/>
            <person name="Weng J.K."/>
            <person name="Lewis S.M."/>
        </authorList>
    </citation>
    <scope>NUCLEOTIDE SEQUENCE</scope>
</reference>
<organism evidence="1">
    <name type="scientific">Photinus pyralis</name>
    <name type="common">Common eastern firefly</name>
    <name type="synonym">Lampyris pyralis</name>
    <dbReference type="NCBI Taxonomy" id="7054"/>
    <lineage>
        <taxon>Eukaryota</taxon>
        <taxon>Metazoa</taxon>
        <taxon>Ecdysozoa</taxon>
        <taxon>Arthropoda</taxon>
        <taxon>Hexapoda</taxon>
        <taxon>Insecta</taxon>
        <taxon>Pterygota</taxon>
        <taxon>Neoptera</taxon>
        <taxon>Endopterygota</taxon>
        <taxon>Coleoptera</taxon>
        <taxon>Polyphaga</taxon>
        <taxon>Elateriformia</taxon>
        <taxon>Elateroidea</taxon>
        <taxon>Lampyridae</taxon>
        <taxon>Lampyrinae</taxon>
        <taxon>Photinus</taxon>
    </lineage>
</organism>
<dbReference type="EMBL" id="GEZM01094185">
    <property type="protein sequence ID" value="JAV55833.1"/>
    <property type="molecule type" value="Transcribed_RNA"/>
</dbReference>
<protein>
    <submittedName>
        <fullName evidence="1">Uncharacterized protein</fullName>
    </submittedName>
</protein>
<evidence type="ECO:0000313" key="1">
    <source>
        <dbReference type="EMBL" id="JAV55833.1"/>
    </source>
</evidence>
<dbReference type="Gene3D" id="3.10.10.10">
    <property type="entry name" value="HIV Type 1 Reverse Transcriptase, subunit A, domain 1"/>
    <property type="match status" value="1"/>
</dbReference>
<name>A0A1Y1K307_PHOPY</name>
<sequence length="131" mass="14858">MSLAVAELVKQGAVIQCSNTNVKDQFLSKIFLADKPNGKKRFILNLKPLNNIISSPHFKMENFETVSRLLQVNHPIQTPFDETCINIAGKETGPEHRHNSQICGLVRKVTNLRQVLRQTCAANTELYKYNH</sequence>
<proteinExistence type="predicted"/>
<accession>A0A1Y1K307</accession>
<dbReference type="EMBL" id="GEZM01094189">
    <property type="protein sequence ID" value="JAV55825.1"/>
    <property type="molecule type" value="Transcribed_RNA"/>
</dbReference>
<dbReference type="AlphaFoldDB" id="A0A1Y1K307"/>